<dbReference type="EMBL" id="JAAMPC010000013">
    <property type="protein sequence ID" value="KAG2267324.1"/>
    <property type="molecule type" value="Genomic_DNA"/>
</dbReference>
<dbReference type="InterPro" id="IPR027356">
    <property type="entry name" value="NPH3_dom"/>
</dbReference>
<reference evidence="2 3" key="1">
    <citation type="submission" date="2020-02" db="EMBL/GenBank/DDBJ databases">
        <authorList>
            <person name="Ma Q."/>
            <person name="Huang Y."/>
            <person name="Song X."/>
            <person name="Pei D."/>
        </authorList>
    </citation>
    <scope>NUCLEOTIDE SEQUENCE [LARGE SCALE GENOMIC DNA]</scope>
    <source>
        <strain evidence="2">Sxm20200214</strain>
        <tissue evidence="2">Leaf</tissue>
    </source>
</reference>
<keyword evidence="3" id="KW-1185">Reference proteome</keyword>
<evidence type="ECO:0000259" key="1">
    <source>
        <dbReference type="Pfam" id="PF03000"/>
    </source>
</evidence>
<feature type="domain" description="NPH3" evidence="1">
    <location>
        <begin position="274"/>
        <end position="325"/>
    </location>
</feature>
<protein>
    <recommendedName>
        <fullName evidence="1">NPH3 domain-containing protein</fullName>
    </recommendedName>
</protein>
<accession>A0A8X7QH08</accession>
<gene>
    <name evidence="2" type="ORF">Bca52824_061879</name>
</gene>
<evidence type="ECO:0000313" key="3">
    <source>
        <dbReference type="Proteomes" id="UP000886595"/>
    </source>
</evidence>
<proteinExistence type="predicted"/>
<dbReference type="OrthoDB" id="10536088at2759"/>
<sequence>MPVGGCERVGDVATEARSNSCSCGFTWSQRSLAPAPVRSSVRGTKSSSSRHRALFLLRNRRPQPSFAFFVGLSRHTTHLLRRKSASLVHAMVGRLCPLRCSNHQSRTPQLSSAAQSLVPASSGVISSSPSCCSSSPSGSSWRISPMQESLEYFKNDLTFWLQTSICAIQTLEYANGQILVGNRGKDKIVDSVSAQTHSLNGILFGRFLVGLGTDVNTVLVPIYISESLPCTCEKCHHCSIPQEEELKGKDCLEWWIKLLSAHGIDNYARVMYVMREIVEAIVTLLLSDERGSIIPLSFLLGMLKIRITIDMEISYMHELERRIGYSRFLERVDEEDEDNGYDTDCNGPVPGP</sequence>
<organism evidence="2 3">
    <name type="scientific">Brassica carinata</name>
    <name type="common">Ethiopian mustard</name>
    <name type="synonym">Abyssinian cabbage</name>
    <dbReference type="NCBI Taxonomy" id="52824"/>
    <lineage>
        <taxon>Eukaryota</taxon>
        <taxon>Viridiplantae</taxon>
        <taxon>Streptophyta</taxon>
        <taxon>Embryophyta</taxon>
        <taxon>Tracheophyta</taxon>
        <taxon>Spermatophyta</taxon>
        <taxon>Magnoliopsida</taxon>
        <taxon>eudicotyledons</taxon>
        <taxon>Gunneridae</taxon>
        <taxon>Pentapetalae</taxon>
        <taxon>rosids</taxon>
        <taxon>malvids</taxon>
        <taxon>Brassicales</taxon>
        <taxon>Brassicaceae</taxon>
        <taxon>Brassiceae</taxon>
        <taxon>Brassica</taxon>
    </lineage>
</organism>
<comment type="caution">
    <text evidence="2">The sequence shown here is derived from an EMBL/GenBank/DDBJ whole genome shotgun (WGS) entry which is preliminary data.</text>
</comment>
<evidence type="ECO:0000313" key="2">
    <source>
        <dbReference type="EMBL" id="KAG2267324.1"/>
    </source>
</evidence>
<dbReference type="Proteomes" id="UP000886595">
    <property type="component" value="Unassembled WGS sequence"/>
</dbReference>
<name>A0A8X7QH08_BRACI</name>
<dbReference type="Pfam" id="PF03000">
    <property type="entry name" value="NPH3"/>
    <property type="match status" value="1"/>
</dbReference>
<dbReference type="AlphaFoldDB" id="A0A8X7QH08"/>